<dbReference type="EMBL" id="LJJR01000022">
    <property type="protein sequence ID" value="KPD29395.1"/>
    <property type="molecule type" value="Genomic_DNA"/>
</dbReference>
<dbReference type="AlphaFoldDB" id="A0A0N0IQB8"/>
<dbReference type="Proteomes" id="UP000053099">
    <property type="component" value="Unassembled WGS sequence"/>
</dbReference>
<keyword evidence="1" id="KW-0472">Membrane</keyword>
<keyword evidence="1" id="KW-1133">Transmembrane helix</keyword>
<feature type="transmembrane region" description="Helical" evidence="1">
    <location>
        <begin position="21"/>
        <end position="45"/>
    </location>
</feature>
<organism evidence="2 3">
    <name type="scientific">Thermus scotoductus</name>
    <dbReference type="NCBI Taxonomy" id="37636"/>
    <lineage>
        <taxon>Bacteria</taxon>
        <taxon>Thermotogati</taxon>
        <taxon>Deinococcota</taxon>
        <taxon>Deinococci</taxon>
        <taxon>Thermales</taxon>
        <taxon>Thermaceae</taxon>
        <taxon>Thermus</taxon>
    </lineage>
</organism>
<sequence length="90" mass="10301">MRPAWPPLRPRFLYLRVRGPFPLPLVLPLPLCALEWGLLLALWVWNTRALFRGGAPIPLPLGALWTFRVLPPLTLLEVEAEEVEIKVGLW</sequence>
<accession>A0A0N0IQB8</accession>
<evidence type="ECO:0000256" key="1">
    <source>
        <dbReference type="SAM" id="Phobius"/>
    </source>
</evidence>
<evidence type="ECO:0000313" key="2">
    <source>
        <dbReference type="EMBL" id="KPD29395.1"/>
    </source>
</evidence>
<proteinExistence type="predicted"/>
<protein>
    <submittedName>
        <fullName evidence="2">Uncharacterized protein</fullName>
    </submittedName>
</protein>
<dbReference type="PATRIC" id="fig|37636.3.peg.767"/>
<comment type="caution">
    <text evidence="2">The sequence shown here is derived from an EMBL/GenBank/DDBJ whole genome shotgun (WGS) entry which is preliminary data.</text>
</comment>
<evidence type="ECO:0000313" key="3">
    <source>
        <dbReference type="Proteomes" id="UP000053099"/>
    </source>
</evidence>
<keyword evidence="1" id="KW-0812">Transmembrane</keyword>
<name>A0A0N0IQB8_THESC</name>
<gene>
    <name evidence="2" type="ORF">AN926_07930</name>
</gene>
<reference evidence="2 3" key="1">
    <citation type="submission" date="2015-09" db="EMBL/GenBank/DDBJ databases">
        <title>Draft genome sequence of Thermus scotoductus strain K1 isolated from a geothermal spring in Nagorno-Karabakh, Armenia.</title>
        <authorList>
            <person name="Saghatelyan A."/>
            <person name="Poghosyan L."/>
            <person name="Panosyan H."/>
            <person name="Birkeland N.-K."/>
        </authorList>
    </citation>
    <scope>NUCLEOTIDE SEQUENCE [LARGE SCALE GENOMIC DNA]</scope>
    <source>
        <strain evidence="2 3">K1</strain>
    </source>
</reference>